<reference evidence="6 7" key="1">
    <citation type="journal article" date="2010" name="Cell">
        <title>The genome of Naegleria gruberi illuminates early eukaryotic versatility.</title>
        <authorList>
            <person name="Fritz-Laylin L.K."/>
            <person name="Prochnik S.E."/>
            <person name="Ginger M.L."/>
            <person name="Dacks J.B."/>
            <person name="Carpenter M.L."/>
            <person name="Field M.C."/>
            <person name="Kuo A."/>
            <person name="Paredez A."/>
            <person name="Chapman J."/>
            <person name="Pham J."/>
            <person name="Shu S."/>
            <person name="Neupane R."/>
            <person name="Cipriano M."/>
            <person name="Mancuso J."/>
            <person name="Tu H."/>
            <person name="Salamov A."/>
            <person name="Lindquist E."/>
            <person name="Shapiro H."/>
            <person name="Lucas S."/>
            <person name="Grigoriev I.V."/>
            <person name="Cande W.Z."/>
            <person name="Fulton C."/>
            <person name="Rokhsar D.S."/>
            <person name="Dawson S.C."/>
        </authorList>
    </citation>
    <scope>NUCLEOTIDE SEQUENCE [LARGE SCALE GENOMIC DNA]</scope>
    <source>
        <strain evidence="6 7">NEG-M</strain>
    </source>
</reference>
<gene>
    <name evidence="6" type="ORF">NAEGRDRAFT_72506</name>
</gene>
<comment type="cofactor">
    <cofactor evidence="2">
        <name>Fe cation</name>
        <dbReference type="ChEBI" id="CHEBI:24875"/>
    </cofactor>
    <text evidence="2">Binds 1 Fe cation per subunit.</text>
</comment>
<dbReference type="InterPro" id="IPR003829">
    <property type="entry name" value="Pirin_N_dom"/>
</dbReference>
<feature type="domain" description="Pirin C-terminal" evidence="5">
    <location>
        <begin position="187"/>
        <end position="283"/>
    </location>
</feature>
<dbReference type="eggNOG" id="ENOG502QQ5A">
    <property type="taxonomic scope" value="Eukaryota"/>
</dbReference>
<organism evidence="7">
    <name type="scientific">Naegleria gruberi</name>
    <name type="common">Amoeba</name>
    <dbReference type="NCBI Taxonomy" id="5762"/>
    <lineage>
        <taxon>Eukaryota</taxon>
        <taxon>Discoba</taxon>
        <taxon>Heterolobosea</taxon>
        <taxon>Tetramitia</taxon>
        <taxon>Eutetramitia</taxon>
        <taxon>Vahlkampfiidae</taxon>
        <taxon>Naegleria</taxon>
    </lineage>
</organism>
<dbReference type="InterPro" id="IPR008778">
    <property type="entry name" value="Pirin_C_dom"/>
</dbReference>
<dbReference type="InParanoid" id="D2VU17"/>
<dbReference type="Gene3D" id="2.60.120.10">
    <property type="entry name" value="Jelly Rolls"/>
    <property type="match status" value="2"/>
</dbReference>
<dbReference type="KEGG" id="ngr:NAEGRDRAFT_72506"/>
<keyword evidence="7" id="KW-1185">Reference proteome</keyword>
<keyword evidence="2" id="KW-0479">Metal-binding</keyword>
<dbReference type="InterPro" id="IPR011051">
    <property type="entry name" value="RmlC_Cupin_sf"/>
</dbReference>
<dbReference type="GeneID" id="8854293"/>
<evidence type="ECO:0000313" key="7">
    <source>
        <dbReference type="Proteomes" id="UP000006671"/>
    </source>
</evidence>
<dbReference type="RefSeq" id="XP_002672562.1">
    <property type="nucleotide sequence ID" value="XM_002672516.1"/>
</dbReference>
<evidence type="ECO:0000313" key="6">
    <source>
        <dbReference type="EMBL" id="EFC39818.1"/>
    </source>
</evidence>
<feature type="binding site" evidence="2">
    <location>
        <position position="106"/>
    </location>
    <ligand>
        <name>Fe cation</name>
        <dbReference type="ChEBI" id="CHEBI:24875"/>
    </ligand>
</feature>
<evidence type="ECO:0000256" key="3">
    <source>
        <dbReference type="RuleBase" id="RU003457"/>
    </source>
</evidence>
<evidence type="ECO:0000256" key="2">
    <source>
        <dbReference type="PIRSR" id="PIRSR006232-1"/>
    </source>
</evidence>
<accession>D2VU17</accession>
<evidence type="ECO:0000259" key="4">
    <source>
        <dbReference type="Pfam" id="PF02678"/>
    </source>
</evidence>
<proteinExistence type="inferred from homology"/>
<sequence length="283" mass="31776">MSLQQHAMKLKILKTILGKEVNEGAGVKVCRTIGGPTVSVHDPFLLLDEAKIPNAKNGFPEHPHKGFETLSYILTGQTRHRDSLGRSGYLSSGDAQWMTAGRGIRHEETPIGDGPMHGFQIWINLKSQDKLIDPYYQDLRASEIPKKQITENVLYSVLAGKSISHDLNSPVLLKTPVLVGHVKINKKNEKFIETIPKGFQGLIYLFEGNGIFENQQVVEKSAVLFDETIENTQFEFESTSDQVQFLILSGQPIKEPVARQGPFVMNTREEIMQAYEEYYSGVF</sequence>
<dbReference type="VEuPathDB" id="AmoebaDB:NAEGRDRAFT_72506"/>
<comment type="similarity">
    <text evidence="1 3">Belongs to the pirin family.</text>
</comment>
<dbReference type="STRING" id="5762.D2VU17"/>
<dbReference type="Proteomes" id="UP000006671">
    <property type="component" value="Unassembled WGS sequence"/>
</dbReference>
<name>D2VU17_NAEGR</name>
<dbReference type="PANTHER" id="PTHR13903">
    <property type="entry name" value="PIRIN-RELATED"/>
    <property type="match status" value="1"/>
</dbReference>
<dbReference type="InterPro" id="IPR012093">
    <property type="entry name" value="Pirin"/>
</dbReference>
<dbReference type="SUPFAM" id="SSF51182">
    <property type="entry name" value="RmlC-like cupins"/>
    <property type="match status" value="1"/>
</dbReference>
<dbReference type="Pfam" id="PF05726">
    <property type="entry name" value="Pirin_C"/>
    <property type="match status" value="1"/>
</dbReference>
<dbReference type="Pfam" id="PF02678">
    <property type="entry name" value="Pirin"/>
    <property type="match status" value="1"/>
</dbReference>
<dbReference type="OrthoDB" id="198735at2759"/>
<keyword evidence="2" id="KW-0408">Iron</keyword>
<dbReference type="InterPro" id="IPR014710">
    <property type="entry name" value="RmlC-like_jellyroll"/>
</dbReference>
<feature type="binding site" evidence="2">
    <location>
        <position position="108"/>
    </location>
    <ligand>
        <name>Fe cation</name>
        <dbReference type="ChEBI" id="CHEBI:24875"/>
    </ligand>
</feature>
<feature type="binding site" evidence="2">
    <location>
        <position position="62"/>
    </location>
    <ligand>
        <name>Fe cation</name>
        <dbReference type="ChEBI" id="CHEBI:24875"/>
    </ligand>
</feature>
<dbReference type="GO" id="GO:0046872">
    <property type="term" value="F:metal ion binding"/>
    <property type="evidence" value="ECO:0007669"/>
    <property type="project" value="UniProtKB-KW"/>
</dbReference>
<dbReference type="AlphaFoldDB" id="D2VU17"/>
<protein>
    <submittedName>
        <fullName evidence="6">Predicted protein</fullName>
    </submittedName>
</protein>
<feature type="domain" description="Pirin N-terminal" evidence="4">
    <location>
        <begin position="28"/>
        <end position="123"/>
    </location>
</feature>
<dbReference type="CDD" id="cd02909">
    <property type="entry name" value="cupin_pirin_N"/>
    <property type="match status" value="1"/>
</dbReference>
<feature type="binding site" evidence="2">
    <location>
        <position position="64"/>
    </location>
    <ligand>
        <name>Fe cation</name>
        <dbReference type="ChEBI" id="CHEBI:24875"/>
    </ligand>
</feature>
<dbReference type="OMA" id="GRMRHRD"/>
<dbReference type="CDD" id="cd02247">
    <property type="entry name" value="cupin_pirin_C"/>
    <property type="match status" value="1"/>
</dbReference>
<evidence type="ECO:0000256" key="1">
    <source>
        <dbReference type="ARBA" id="ARBA00008416"/>
    </source>
</evidence>
<evidence type="ECO:0000259" key="5">
    <source>
        <dbReference type="Pfam" id="PF05726"/>
    </source>
</evidence>
<dbReference type="PANTHER" id="PTHR13903:SF8">
    <property type="entry name" value="PIRIN"/>
    <property type="match status" value="1"/>
</dbReference>
<dbReference type="EMBL" id="GG738897">
    <property type="protein sequence ID" value="EFC39818.1"/>
    <property type="molecule type" value="Genomic_DNA"/>
</dbReference>
<dbReference type="PIRSF" id="PIRSF006232">
    <property type="entry name" value="Pirin"/>
    <property type="match status" value="1"/>
</dbReference>